<evidence type="ECO:0000313" key="8">
    <source>
        <dbReference type="EMBL" id="NDV88753.1"/>
    </source>
</evidence>
<gene>
    <name evidence="8" type="ORF">GTW51_18815</name>
</gene>
<dbReference type="SUPFAM" id="SSF103473">
    <property type="entry name" value="MFS general substrate transporter"/>
    <property type="match status" value="1"/>
</dbReference>
<proteinExistence type="predicted"/>
<evidence type="ECO:0000256" key="4">
    <source>
        <dbReference type="ARBA" id="ARBA00022989"/>
    </source>
</evidence>
<feature type="transmembrane region" description="Helical" evidence="6">
    <location>
        <begin position="94"/>
        <end position="116"/>
    </location>
</feature>
<dbReference type="PANTHER" id="PTHR43124">
    <property type="entry name" value="PURINE EFFLUX PUMP PBUE"/>
    <property type="match status" value="1"/>
</dbReference>
<feature type="domain" description="Major facilitator superfamily (MFS) profile" evidence="7">
    <location>
        <begin position="4"/>
        <end position="390"/>
    </location>
</feature>
<dbReference type="PROSITE" id="PS50850">
    <property type="entry name" value="MFS"/>
    <property type="match status" value="1"/>
</dbReference>
<dbReference type="EMBL" id="JAAAMJ010000020">
    <property type="protein sequence ID" value="NDV88753.1"/>
    <property type="molecule type" value="Genomic_DNA"/>
</dbReference>
<dbReference type="InterPro" id="IPR050189">
    <property type="entry name" value="MFS_Efflux_Transporters"/>
</dbReference>
<feature type="transmembrane region" description="Helical" evidence="6">
    <location>
        <begin position="325"/>
        <end position="344"/>
    </location>
</feature>
<feature type="transmembrane region" description="Helical" evidence="6">
    <location>
        <begin position="128"/>
        <end position="148"/>
    </location>
</feature>
<protein>
    <submittedName>
        <fullName evidence="8">MFS transporter</fullName>
    </submittedName>
</protein>
<feature type="transmembrane region" description="Helical" evidence="6">
    <location>
        <begin position="294"/>
        <end position="313"/>
    </location>
</feature>
<evidence type="ECO:0000256" key="2">
    <source>
        <dbReference type="ARBA" id="ARBA00022475"/>
    </source>
</evidence>
<reference evidence="8 9" key="1">
    <citation type="submission" date="2020-01" db="EMBL/GenBank/DDBJ databases">
        <title>Genomes of bacteria type strains.</title>
        <authorList>
            <person name="Chen J."/>
            <person name="Zhu S."/>
            <person name="Chen J."/>
        </authorList>
    </citation>
    <scope>NUCLEOTIDE SEQUENCE [LARGE SCALE GENOMIC DNA]</scope>
    <source>
        <strain evidence="8 9">KCTC 52919</strain>
    </source>
</reference>
<keyword evidence="5 6" id="KW-0472">Membrane</keyword>
<dbReference type="GO" id="GO:0022857">
    <property type="term" value="F:transmembrane transporter activity"/>
    <property type="evidence" value="ECO:0007669"/>
    <property type="project" value="InterPro"/>
</dbReference>
<accession>A0A6L9MLN8</accession>
<sequence>MVSGIAILAVTYVLSQFFRSFLAVLAPVLVADLGVGEAVLATASGVWFIAFALMQFPVGWALDHYGPRRTASLVLLAAVAGAALFSIAEGPAAIIAAMGLIGVGCSAVLMAAFYLLARQFPPQRFAMFASWIVAFGLSGGVLGSAPLALATEAFGWRAVMAGLACVTLVAAVTVAVWVRDPPTAKAPKGSGSLLTLLKMRQLWPLMAIAIVAYAPAANLRGLWAGPFLAEIHGYDIEAIGGATFVMAIALILGTISYGPLDVLFNTRKWVPFVGIALTAISLAGLAAAGGGSPTIAIILMTAVTFFGAGYALIMAHARAMVPAHLVGRGVTLMNFFSIGGAGIIQFLSGGVFATATGGTSPDGAYTILFGFYALLLAAGLAAYAFSRDLRTR</sequence>
<evidence type="ECO:0000256" key="6">
    <source>
        <dbReference type="SAM" id="Phobius"/>
    </source>
</evidence>
<keyword evidence="2" id="KW-1003">Cell membrane</keyword>
<feature type="transmembrane region" description="Helical" evidence="6">
    <location>
        <begin position="236"/>
        <end position="257"/>
    </location>
</feature>
<feature type="transmembrane region" description="Helical" evidence="6">
    <location>
        <begin position="364"/>
        <end position="385"/>
    </location>
</feature>
<feature type="transmembrane region" description="Helical" evidence="6">
    <location>
        <begin position="154"/>
        <end position="178"/>
    </location>
</feature>
<evidence type="ECO:0000313" key="9">
    <source>
        <dbReference type="Proteomes" id="UP000476332"/>
    </source>
</evidence>
<name>A0A6L9MLN8_9HYPH</name>
<dbReference type="PANTHER" id="PTHR43124:SF3">
    <property type="entry name" value="CHLORAMPHENICOL EFFLUX PUMP RV0191"/>
    <property type="match status" value="1"/>
</dbReference>
<feature type="transmembrane region" description="Helical" evidence="6">
    <location>
        <begin position="70"/>
        <end position="88"/>
    </location>
</feature>
<feature type="transmembrane region" description="Helical" evidence="6">
    <location>
        <begin position="199"/>
        <end position="216"/>
    </location>
</feature>
<dbReference type="AlphaFoldDB" id="A0A6L9MLN8"/>
<dbReference type="InterPro" id="IPR036259">
    <property type="entry name" value="MFS_trans_sf"/>
</dbReference>
<dbReference type="Gene3D" id="1.20.1250.20">
    <property type="entry name" value="MFS general substrate transporter like domains"/>
    <property type="match status" value="2"/>
</dbReference>
<dbReference type="InterPro" id="IPR020846">
    <property type="entry name" value="MFS_dom"/>
</dbReference>
<dbReference type="InterPro" id="IPR011701">
    <property type="entry name" value="MFS"/>
</dbReference>
<feature type="transmembrane region" description="Helical" evidence="6">
    <location>
        <begin position="269"/>
        <end position="288"/>
    </location>
</feature>
<comment type="caution">
    <text evidence="8">The sequence shown here is derived from an EMBL/GenBank/DDBJ whole genome shotgun (WGS) entry which is preliminary data.</text>
</comment>
<organism evidence="8 9">
    <name type="scientific">Aurantimonas aggregata</name>
    <dbReference type="NCBI Taxonomy" id="2047720"/>
    <lineage>
        <taxon>Bacteria</taxon>
        <taxon>Pseudomonadati</taxon>
        <taxon>Pseudomonadota</taxon>
        <taxon>Alphaproteobacteria</taxon>
        <taxon>Hyphomicrobiales</taxon>
        <taxon>Aurantimonadaceae</taxon>
        <taxon>Aurantimonas</taxon>
    </lineage>
</organism>
<keyword evidence="3 6" id="KW-0812">Transmembrane</keyword>
<evidence type="ECO:0000256" key="3">
    <source>
        <dbReference type="ARBA" id="ARBA00022692"/>
    </source>
</evidence>
<evidence type="ECO:0000256" key="5">
    <source>
        <dbReference type="ARBA" id="ARBA00023136"/>
    </source>
</evidence>
<comment type="subcellular location">
    <subcellularLocation>
        <location evidence="1">Cell membrane</location>
        <topology evidence="1">Multi-pass membrane protein</topology>
    </subcellularLocation>
</comment>
<dbReference type="Pfam" id="PF07690">
    <property type="entry name" value="MFS_1"/>
    <property type="match status" value="1"/>
</dbReference>
<keyword evidence="4 6" id="KW-1133">Transmembrane helix</keyword>
<keyword evidence="9" id="KW-1185">Reference proteome</keyword>
<feature type="transmembrane region" description="Helical" evidence="6">
    <location>
        <begin position="39"/>
        <end position="58"/>
    </location>
</feature>
<evidence type="ECO:0000256" key="1">
    <source>
        <dbReference type="ARBA" id="ARBA00004651"/>
    </source>
</evidence>
<evidence type="ECO:0000259" key="7">
    <source>
        <dbReference type="PROSITE" id="PS50850"/>
    </source>
</evidence>
<dbReference type="Proteomes" id="UP000476332">
    <property type="component" value="Unassembled WGS sequence"/>
</dbReference>
<dbReference type="GO" id="GO:0005886">
    <property type="term" value="C:plasma membrane"/>
    <property type="evidence" value="ECO:0007669"/>
    <property type="project" value="UniProtKB-SubCell"/>
</dbReference>